<protein>
    <submittedName>
        <fullName evidence="1">Uncharacterized protein</fullName>
    </submittedName>
</protein>
<name>A0ABS8H4L3_9SPHN</name>
<sequence>MEQAELLRRMWGRVELCRRLAMTTTDPHTADALIEMANEGEADIRRLMAEPDHHPPMASPPAR</sequence>
<accession>A0ABS8H4L3</accession>
<evidence type="ECO:0000313" key="2">
    <source>
        <dbReference type="Proteomes" id="UP001198830"/>
    </source>
</evidence>
<dbReference type="RefSeq" id="WP_156784245.1">
    <property type="nucleotide sequence ID" value="NZ_JAJGNP010000008.1"/>
</dbReference>
<dbReference type="Proteomes" id="UP001198830">
    <property type="component" value="Unassembled WGS sequence"/>
</dbReference>
<gene>
    <name evidence="1" type="ORF">LL253_11620</name>
</gene>
<keyword evidence="2" id="KW-1185">Reference proteome</keyword>
<organism evidence="1 2">
    <name type="scientific">Sphingobium soli</name>
    <dbReference type="NCBI Taxonomy" id="1591116"/>
    <lineage>
        <taxon>Bacteria</taxon>
        <taxon>Pseudomonadati</taxon>
        <taxon>Pseudomonadota</taxon>
        <taxon>Alphaproteobacteria</taxon>
        <taxon>Sphingomonadales</taxon>
        <taxon>Sphingomonadaceae</taxon>
        <taxon>Sphingobium</taxon>
    </lineage>
</organism>
<comment type="caution">
    <text evidence="1">The sequence shown here is derived from an EMBL/GenBank/DDBJ whole genome shotgun (WGS) entry which is preliminary data.</text>
</comment>
<dbReference type="EMBL" id="JAJGNP010000008">
    <property type="protein sequence ID" value="MCC4233338.1"/>
    <property type="molecule type" value="Genomic_DNA"/>
</dbReference>
<evidence type="ECO:0000313" key="1">
    <source>
        <dbReference type="EMBL" id="MCC4233338.1"/>
    </source>
</evidence>
<proteinExistence type="predicted"/>
<reference evidence="1 2" key="1">
    <citation type="submission" date="2021-10" db="EMBL/GenBank/DDBJ databases">
        <title>The diversity and Nitrogen Metabolism of Culturable Nitrate-Utilizing Bacteria Within the Oxygen Minimum Zone of the Changjiang (Yangtze River)Estuary.</title>
        <authorList>
            <person name="Zhang D."/>
            <person name="Zheng J."/>
            <person name="Liu S."/>
            <person name="He W."/>
        </authorList>
    </citation>
    <scope>NUCLEOTIDE SEQUENCE [LARGE SCALE GENOMIC DNA]</scope>
    <source>
        <strain evidence="1 2">FXH275-2</strain>
    </source>
</reference>